<dbReference type="GO" id="GO:0006109">
    <property type="term" value="P:regulation of carbohydrate metabolic process"/>
    <property type="evidence" value="ECO:0007669"/>
    <property type="project" value="InterPro"/>
</dbReference>
<keyword evidence="4" id="KW-1185">Reference proteome</keyword>
<dbReference type="PANTHER" id="PTHR30305">
    <property type="entry name" value="PROTEIN YJDM-RELATED"/>
    <property type="match status" value="1"/>
</dbReference>
<dbReference type="PANTHER" id="PTHR30305:SF1">
    <property type="entry name" value="HPR KINASE_PHOSPHORYLASE"/>
    <property type="match status" value="1"/>
</dbReference>
<accession>A0A969WBT3</accession>
<sequence length="197" mass="21922">MPRPSAPNITLHGVFMRVHGTGVLLTGASGVGKSELALELLTRGHRLVADDAVDFSVRRGFIIGRAPRLLRGFMEARSLGILNITKLYGSRSVIARQRLDLVVHLEAPRIVWDSGMERLGGRRSQVDILGVELPEITVPIRLGHNLAVLVEAACRDQQLRLQGYRADIDLIERQAREIRAQQRPDDAPDHEPTHERS</sequence>
<evidence type="ECO:0000313" key="4">
    <source>
        <dbReference type="Proteomes" id="UP000653472"/>
    </source>
</evidence>
<dbReference type="GO" id="GO:0005524">
    <property type="term" value="F:ATP binding"/>
    <property type="evidence" value="ECO:0007669"/>
    <property type="project" value="InterPro"/>
</dbReference>
<dbReference type="GO" id="GO:0000155">
    <property type="term" value="F:phosphorelay sensor kinase activity"/>
    <property type="evidence" value="ECO:0007669"/>
    <property type="project" value="InterPro"/>
</dbReference>
<evidence type="ECO:0000313" key="3">
    <source>
        <dbReference type="EMBL" id="NKF24057.1"/>
    </source>
</evidence>
<dbReference type="EMBL" id="JAAVXB010000011">
    <property type="protein sequence ID" value="NKF24057.1"/>
    <property type="molecule type" value="Genomic_DNA"/>
</dbReference>
<dbReference type="InterPro" id="IPR011104">
    <property type="entry name" value="Hpr_kin/Pase_C"/>
</dbReference>
<dbReference type="Proteomes" id="UP000653472">
    <property type="component" value="Unassembled WGS sequence"/>
</dbReference>
<protein>
    <recommendedName>
        <fullName evidence="2">HPr kinase/phosphorylase C-terminal domain-containing protein</fullName>
    </recommendedName>
</protein>
<dbReference type="RefSeq" id="WP_168149383.1">
    <property type="nucleotide sequence ID" value="NZ_JAAVXB010000011.1"/>
</dbReference>
<name>A0A969WBT3_9GAMM</name>
<dbReference type="Gene3D" id="3.40.50.300">
    <property type="entry name" value="P-loop containing nucleotide triphosphate hydrolases"/>
    <property type="match status" value="1"/>
</dbReference>
<dbReference type="AlphaFoldDB" id="A0A969WBT3"/>
<dbReference type="SUPFAM" id="SSF53795">
    <property type="entry name" value="PEP carboxykinase-like"/>
    <property type="match status" value="1"/>
</dbReference>
<proteinExistence type="predicted"/>
<evidence type="ECO:0000259" key="2">
    <source>
        <dbReference type="Pfam" id="PF07475"/>
    </source>
</evidence>
<organism evidence="3 4">
    <name type="scientific">Solimonas marina</name>
    <dbReference type="NCBI Taxonomy" id="2714601"/>
    <lineage>
        <taxon>Bacteria</taxon>
        <taxon>Pseudomonadati</taxon>
        <taxon>Pseudomonadota</taxon>
        <taxon>Gammaproteobacteria</taxon>
        <taxon>Nevskiales</taxon>
        <taxon>Nevskiaceae</taxon>
        <taxon>Solimonas</taxon>
    </lineage>
</organism>
<dbReference type="InterPro" id="IPR027417">
    <property type="entry name" value="P-loop_NTPase"/>
</dbReference>
<reference evidence="3" key="1">
    <citation type="submission" date="2020-03" db="EMBL/GenBank/DDBJ databases">
        <title>Solimonas marina sp. nov., isolated from deep seawater of the Pacific Ocean.</title>
        <authorList>
            <person name="Liu X."/>
            <person name="Lai Q."/>
            <person name="Sun F."/>
            <person name="Gai Y."/>
            <person name="Li G."/>
            <person name="Shao Z."/>
        </authorList>
    </citation>
    <scope>NUCLEOTIDE SEQUENCE</scope>
    <source>
        <strain evidence="3">C16B3</strain>
    </source>
</reference>
<feature type="region of interest" description="Disordered" evidence="1">
    <location>
        <begin position="178"/>
        <end position="197"/>
    </location>
</feature>
<evidence type="ECO:0000256" key="1">
    <source>
        <dbReference type="SAM" id="MobiDB-lite"/>
    </source>
</evidence>
<comment type="caution">
    <text evidence="3">The sequence shown here is derived from an EMBL/GenBank/DDBJ whole genome shotgun (WGS) entry which is preliminary data.</text>
</comment>
<gene>
    <name evidence="3" type="ORF">G7Y82_17230</name>
</gene>
<dbReference type="Pfam" id="PF07475">
    <property type="entry name" value="Hpr_kinase_C"/>
    <property type="match status" value="1"/>
</dbReference>
<feature type="domain" description="HPr kinase/phosphorylase C-terminal" evidence="2">
    <location>
        <begin position="6"/>
        <end position="173"/>
    </location>
</feature>
<dbReference type="CDD" id="cd01918">
    <property type="entry name" value="HprK_C"/>
    <property type="match status" value="1"/>
</dbReference>